<evidence type="ECO:0000259" key="3">
    <source>
        <dbReference type="Pfam" id="PF00857"/>
    </source>
</evidence>
<dbReference type="PANTHER" id="PTHR43540:SF9">
    <property type="entry name" value="FAMILY HYDROLASE, PUTATIVE (AFU_ORTHOLOGUE AFUA_2G08700)-RELATED"/>
    <property type="match status" value="1"/>
</dbReference>
<proteinExistence type="inferred from homology"/>
<dbReference type="AlphaFoldDB" id="A0A9D1JGF4"/>
<dbReference type="Pfam" id="PF00857">
    <property type="entry name" value="Isochorismatase"/>
    <property type="match status" value="1"/>
</dbReference>
<reference evidence="4" key="2">
    <citation type="journal article" date="2021" name="PeerJ">
        <title>Extensive microbial diversity within the chicken gut microbiome revealed by metagenomics and culture.</title>
        <authorList>
            <person name="Gilroy R."/>
            <person name="Ravi A."/>
            <person name="Getino M."/>
            <person name="Pursley I."/>
            <person name="Horton D.L."/>
            <person name="Alikhan N.F."/>
            <person name="Baker D."/>
            <person name="Gharbi K."/>
            <person name="Hall N."/>
            <person name="Watson M."/>
            <person name="Adriaenssens E.M."/>
            <person name="Foster-Nyarko E."/>
            <person name="Jarju S."/>
            <person name="Secka A."/>
            <person name="Antonio M."/>
            <person name="Oren A."/>
            <person name="Chaudhuri R.R."/>
            <person name="La Ragione R."/>
            <person name="Hildebrand F."/>
            <person name="Pallen M.J."/>
        </authorList>
    </citation>
    <scope>NUCLEOTIDE SEQUENCE</scope>
    <source>
        <strain evidence="4">ChiSxjej1B13-7041</strain>
    </source>
</reference>
<sequence length="190" mass="21744">MKIANNSALLVIDIQQEDFQDMREDNMDSPRWDCIRNAKRVLDVFRARKLPVIQIKEVHRPDMVDFGRELDGSEGIHCLENSPYTDYAQLTYPLPGEYLISKRRYSAFFGTDLEILLRGLRAETLYLIGGLTDVCIHYTAVDAHQHDYHIKVVTDAVAGSSQEAHEYALKAIQYLQRDALITVADLEEAE</sequence>
<dbReference type="InterPro" id="IPR050272">
    <property type="entry name" value="Isochorismatase-like_hydrls"/>
</dbReference>
<dbReference type="InterPro" id="IPR000868">
    <property type="entry name" value="Isochorismatase-like_dom"/>
</dbReference>
<dbReference type="Gene3D" id="3.40.50.850">
    <property type="entry name" value="Isochorismatase-like"/>
    <property type="match status" value="1"/>
</dbReference>
<keyword evidence="2 4" id="KW-0378">Hydrolase</keyword>
<comment type="caution">
    <text evidence="4">The sequence shown here is derived from an EMBL/GenBank/DDBJ whole genome shotgun (WGS) entry which is preliminary data.</text>
</comment>
<reference evidence="4" key="1">
    <citation type="submission" date="2020-10" db="EMBL/GenBank/DDBJ databases">
        <authorList>
            <person name="Gilroy R."/>
        </authorList>
    </citation>
    <scope>NUCLEOTIDE SEQUENCE</scope>
    <source>
        <strain evidence="4">ChiSxjej1B13-7041</strain>
    </source>
</reference>
<evidence type="ECO:0000313" key="4">
    <source>
        <dbReference type="EMBL" id="HIR93177.1"/>
    </source>
</evidence>
<feature type="domain" description="Isochorismatase-like" evidence="3">
    <location>
        <begin position="7"/>
        <end position="176"/>
    </location>
</feature>
<comment type="similarity">
    <text evidence="1">Belongs to the isochorismatase family.</text>
</comment>
<dbReference type="PANTHER" id="PTHR43540">
    <property type="entry name" value="PEROXYUREIDOACRYLATE/UREIDOACRYLATE AMIDOHYDROLASE-RELATED"/>
    <property type="match status" value="1"/>
</dbReference>
<name>A0A9D1JGF4_9FIRM</name>
<evidence type="ECO:0000256" key="1">
    <source>
        <dbReference type="ARBA" id="ARBA00006336"/>
    </source>
</evidence>
<dbReference type="CDD" id="cd00431">
    <property type="entry name" value="cysteine_hydrolases"/>
    <property type="match status" value="1"/>
</dbReference>
<dbReference type="GO" id="GO:0016787">
    <property type="term" value="F:hydrolase activity"/>
    <property type="evidence" value="ECO:0007669"/>
    <property type="project" value="UniProtKB-KW"/>
</dbReference>
<dbReference type="SUPFAM" id="SSF52499">
    <property type="entry name" value="Isochorismatase-like hydrolases"/>
    <property type="match status" value="1"/>
</dbReference>
<evidence type="ECO:0000313" key="5">
    <source>
        <dbReference type="Proteomes" id="UP000886841"/>
    </source>
</evidence>
<evidence type="ECO:0000256" key="2">
    <source>
        <dbReference type="ARBA" id="ARBA00022801"/>
    </source>
</evidence>
<organism evidence="4 5">
    <name type="scientific">Candidatus Egerieimonas intestinavium</name>
    <dbReference type="NCBI Taxonomy" id="2840777"/>
    <lineage>
        <taxon>Bacteria</taxon>
        <taxon>Bacillati</taxon>
        <taxon>Bacillota</taxon>
        <taxon>Clostridia</taxon>
        <taxon>Lachnospirales</taxon>
        <taxon>Lachnospiraceae</taxon>
        <taxon>Lachnospiraceae incertae sedis</taxon>
        <taxon>Candidatus Egerieimonas</taxon>
    </lineage>
</organism>
<dbReference type="Proteomes" id="UP000886841">
    <property type="component" value="Unassembled WGS sequence"/>
</dbReference>
<dbReference type="EMBL" id="DVHU01000061">
    <property type="protein sequence ID" value="HIR93177.1"/>
    <property type="molecule type" value="Genomic_DNA"/>
</dbReference>
<dbReference type="InterPro" id="IPR036380">
    <property type="entry name" value="Isochorismatase-like_sf"/>
</dbReference>
<gene>
    <name evidence="4" type="ORF">IAB98_07155</name>
</gene>
<accession>A0A9D1JGF4</accession>
<protein>
    <submittedName>
        <fullName evidence="4">Cysteine hydrolase</fullName>
    </submittedName>
</protein>